<name>A0AB36JUH8_9STRE</name>
<dbReference type="EMBL" id="MSPT01000002">
    <property type="protein sequence ID" value="ONK29121.1"/>
    <property type="molecule type" value="Genomic_DNA"/>
</dbReference>
<protein>
    <recommendedName>
        <fullName evidence="5">YbjN domain-containing protein</fullName>
    </recommendedName>
</protein>
<evidence type="ECO:0000313" key="4">
    <source>
        <dbReference type="Proteomes" id="UP000188946"/>
    </source>
</evidence>
<sequence>MSDLNQLFQEILEARGFPLKIKEEEDAFIYKGRVLIFEEHQVDFALSISKGDSECIAQIVFNQLAYLPERAERSLWLDGLNLLNLQHGLYYYFALDDDNRVFARYVTRVSQDLENLFFILSKGGYIVERSLTFLTNHIISQKEKVNHE</sequence>
<accession>A0AB36JUH8</accession>
<evidence type="ECO:0000313" key="2">
    <source>
        <dbReference type="EMBL" id="ONK30604.1"/>
    </source>
</evidence>
<dbReference type="Proteomes" id="UP000188946">
    <property type="component" value="Unassembled WGS sequence"/>
</dbReference>
<keyword evidence="4" id="KW-1185">Reference proteome</keyword>
<evidence type="ECO:0000313" key="3">
    <source>
        <dbReference type="Proteomes" id="UP000188600"/>
    </source>
</evidence>
<dbReference type="RefSeq" id="WP_076995500.1">
    <property type="nucleotide sequence ID" value="NZ_MSPR01000003.1"/>
</dbReference>
<evidence type="ECO:0008006" key="5">
    <source>
        <dbReference type="Google" id="ProtNLM"/>
    </source>
</evidence>
<organism evidence="1 3">
    <name type="scientific">Streptococcus azizii</name>
    <dbReference type="NCBI Taxonomy" id="1579424"/>
    <lineage>
        <taxon>Bacteria</taxon>
        <taxon>Bacillati</taxon>
        <taxon>Bacillota</taxon>
        <taxon>Bacilli</taxon>
        <taxon>Lactobacillales</taxon>
        <taxon>Streptococcaceae</taxon>
        <taxon>Streptococcus</taxon>
    </lineage>
</organism>
<reference evidence="3 4" key="1">
    <citation type="submission" date="2016-12" db="EMBL/GenBank/DDBJ databases">
        <authorList>
            <person name="Gulvik C.A."/>
        </authorList>
    </citation>
    <scope>NUCLEOTIDE SEQUENCE [LARGE SCALE GENOMIC DNA]</scope>
    <source>
        <strain evidence="2 4">12-5202</strain>
        <strain evidence="1 3">12-5291</strain>
    </source>
</reference>
<evidence type="ECO:0000313" key="1">
    <source>
        <dbReference type="EMBL" id="ONK29121.1"/>
    </source>
</evidence>
<dbReference type="Proteomes" id="UP000188600">
    <property type="component" value="Unassembled WGS sequence"/>
</dbReference>
<proteinExistence type="predicted"/>
<comment type="caution">
    <text evidence="1">The sequence shown here is derived from an EMBL/GenBank/DDBJ whole genome shotgun (WGS) entry which is preliminary data.</text>
</comment>
<dbReference type="EMBL" id="MSPR01000003">
    <property type="protein sequence ID" value="ONK30604.1"/>
    <property type="molecule type" value="Genomic_DNA"/>
</dbReference>
<dbReference type="AlphaFoldDB" id="A0AB36JUH8"/>
<gene>
    <name evidence="2" type="ORF">BVE84_02430</name>
    <name evidence="1" type="ORF">BVE86_01120</name>
</gene>